<protein>
    <submittedName>
        <fullName evidence="3">Formylglycine-generating enzyme required for sulfatase activity</fullName>
    </submittedName>
</protein>
<dbReference type="PANTHER" id="PTHR23150">
    <property type="entry name" value="SULFATASE MODIFYING FACTOR 1, 2"/>
    <property type="match status" value="1"/>
</dbReference>
<sequence>MSSCCSPGRPEPTTGGAAPALPTARAAGPLTGLLDLPGGTFEMGSEDADANPEDLEGPVRPVEVAPFSIGRTTVTTDEFAAFVDATGWVTESERLGWSYVFAGFLPGALRKVSPRVPGTPWWCGVAGATWRAPEGPGSDLSGRGDHPVVHVSFHDAAAYAAWAGARLPTEAEWEYAARGGLEQARYPWGDELTPGGEHRCNIWQGTFPTRNTAEDGYRGTSPVTAFPANGYGLHDAAGNVWEWVDEQWDRPGAPGSRVVRGGSYLCHASYCNRYRVGARSANTPDSASGNQGFRVAADLPAPDLRARR</sequence>
<feature type="region of interest" description="Disordered" evidence="1">
    <location>
        <begin position="280"/>
        <end position="308"/>
    </location>
</feature>
<proteinExistence type="predicted"/>
<feature type="region of interest" description="Disordered" evidence="1">
    <location>
        <begin position="1"/>
        <end position="22"/>
    </location>
</feature>
<dbReference type="InterPro" id="IPR016187">
    <property type="entry name" value="CTDL_fold"/>
</dbReference>
<dbReference type="EMBL" id="JACCBE010000001">
    <property type="protein sequence ID" value="NYD56462.1"/>
    <property type="molecule type" value="Genomic_DNA"/>
</dbReference>
<comment type="caution">
    <text evidence="3">The sequence shown here is derived from an EMBL/GenBank/DDBJ whole genome shotgun (WGS) entry which is preliminary data.</text>
</comment>
<dbReference type="InterPro" id="IPR042095">
    <property type="entry name" value="SUMF_sf"/>
</dbReference>
<dbReference type="RefSeq" id="WP_179614361.1">
    <property type="nucleotide sequence ID" value="NZ_CP059163.1"/>
</dbReference>
<dbReference type="InterPro" id="IPR005532">
    <property type="entry name" value="SUMF_dom"/>
</dbReference>
<dbReference type="AlphaFoldDB" id="A0A7Y9EYS6"/>
<dbReference type="Proteomes" id="UP000516957">
    <property type="component" value="Unassembled WGS sequence"/>
</dbReference>
<organism evidence="3 4">
    <name type="scientific">Nocardioides marinisabuli</name>
    <dbReference type="NCBI Taxonomy" id="419476"/>
    <lineage>
        <taxon>Bacteria</taxon>
        <taxon>Bacillati</taxon>
        <taxon>Actinomycetota</taxon>
        <taxon>Actinomycetes</taxon>
        <taxon>Propionibacteriales</taxon>
        <taxon>Nocardioidaceae</taxon>
        <taxon>Nocardioides</taxon>
    </lineage>
</organism>
<dbReference type="PANTHER" id="PTHR23150:SF19">
    <property type="entry name" value="FORMYLGLYCINE-GENERATING ENZYME"/>
    <property type="match status" value="1"/>
</dbReference>
<feature type="compositionally biased region" description="Low complexity" evidence="1">
    <location>
        <begin position="7"/>
        <end position="22"/>
    </location>
</feature>
<feature type="compositionally biased region" description="Polar residues" evidence="1">
    <location>
        <begin position="280"/>
        <end position="291"/>
    </location>
</feature>
<evidence type="ECO:0000313" key="4">
    <source>
        <dbReference type="Proteomes" id="UP000516957"/>
    </source>
</evidence>
<name>A0A7Y9EYS6_9ACTN</name>
<dbReference type="InterPro" id="IPR051043">
    <property type="entry name" value="Sulfatase_Mod_Factor_Kinase"/>
</dbReference>
<evidence type="ECO:0000259" key="2">
    <source>
        <dbReference type="Pfam" id="PF03781"/>
    </source>
</evidence>
<keyword evidence="4" id="KW-1185">Reference proteome</keyword>
<dbReference type="Pfam" id="PF03781">
    <property type="entry name" value="FGE-sulfatase"/>
    <property type="match status" value="1"/>
</dbReference>
<dbReference type="SUPFAM" id="SSF56436">
    <property type="entry name" value="C-type lectin-like"/>
    <property type="match status" value="1"/>
</dbReference>
<evidence type="ECO:0000256" key="1">
    <source>
        <dbReference type="SAM" id="MobiDB-lite"/>
    </source>
</evidence>
<evidence type="ECO:0000313" key="3">
    <source>
        <dbReference type="EMBL" id="NYD56462.1"/>
    </source>
</evidence>
<reference evidence="3 4" key="1">
    <citation type="submission" date="2020-07" db="EMBL/GenBank/DDBJ databases">
        <title>Sequencing the genomes of 1000 actinobacteria strains.</title>
        <authorList>
            <person name="Klenk H.-P."/>
        </authorList>
    </citation>
    <scope>NUCLEOTIDE SEQUENCE [LARGE SCALE GENOMIC DNA]</scope>
    <source>
        <strain evidence="3 4">DSM 18965</strain>
    </source>
</reference>
<dbReference type="Gene3D" id="3.90.1580.10">
    <property type="entry name" value="paralog of FGE (formylglycine-generating enzyme)"/>
    <property type="match status" value="1"/>
</dbReference>
<feature type="domain" description="Sulfatase-modifying factor enzyme-like" evidence="2">
    <location>
        <begin position="31"/>
        <end position="296"/>
    </location>
</feature>
<accession>A0A7Y9EYS6</accession>
<gene>
    <name evidence="3" type="ORF">BKA08_000700</name>
</gene>
<dbReference type="GO" id="GO:0120147">
    <property type="term" value="F:formylglycine-generating oxidase activity"/>
    <property type="evidence" value="ECO:0007669"/>
    <property type="project" value="TreeGrafter"/>
</dbReference>